<feature type="transmembrane region" description="Helical" evidence="2">
    <location>
        <begin position="70"/>
        <end position="91"/>
    </location>
</feature>
<protein>
    <submittedName>
        <fullName evidence="3">Uncharacterized protein</fullName>
    </submittedName>
</protein>
<feature type="region of interest" description="Disordered" evidence="1">
    <location>
        <begin position="223"/>
        <end position="477"/>
    </location>
</feature>
<feature type="compositionally biased region" description="Polar residues" evidence="1">
    <location>
        <begin position="360"/>
        <end position="413"/>
    </location>
</feature>
<keyword evidence="2" id="KW-0812">Transmembrane</keyword>
<feature type="region of interest" description="Disordered" evidence="1">
    <location>
        <begin position="507"/>
        <end position="537"/>
    </location>
</feature>
<evidence type="ECO:0000256" key="2">
    <source>
        <dbReference type="SAM" id="Phobius"/>
    </source>
</evidence>
<dbReference type="InParanoid" id="A0A2T3AYC5"/>
<gene>
    <name evidence="3" type="ORF">M430DRAFT_29040</name>
</gene>
<keyword evidence="4" id="KW-1185">Reference proteome</keyword>
<keyword evidence="2" id="KW-1133">Transmembrane helix</keyword>
<dbReference type="Proteomes" id="UP000241818">
    <property type="component" value="Unassembled WGS sequence"/>
</dbReference>
<feature type="region of interest" description="Disordered" evidence="1">
    <location>
        <begin position="119"/>
        <end position="182"/>
    </location>
</feature>
<name>A0A2T3AYC5_AMORE</name>
<sequence length="537" mass="57988">MKLVGTETRIPAQSILLFLTSIDISSANLLTNIPRSNPLNIDWGPAPPPEDGPPLSAGASRNKSLLPAQISGIVGAYLLSACIVSIGIFLVGRSLRRRIAAAYKARDIEMIETVPHSINTQFNPQFNPQSPASPRSFNSPSSWTSQEKSAPNPYVFPPTSPRSPRSPYSPTTPPSFGDPNVDSRVVERDQQLMERDLEEIYSYVMQQEEAKAAGVPISEMPLPAKLQNAGPAPPAASQRSPAKKAEKQRPANIMLVPEESKSPKSSRASSIISSIVSPRKSGFKKNLRISSPIQSPKDGNYPGGTAEEREPLTPRYYAPPPPPPIPTDQVPYQPTRQNSGNSVASHTRTIAEQLEPYGPGSTSAFHNNRSQASFGSQLSGPTLPSSPKPRSSLFPISTSTPGPSNNLNTASPNSAVTPSSTITPSSATSSMRQLPLRQFEPPMASPSYASFQQSTKTTVLERTTPDPSKGPTTAGLKTPWSAGAVPYSPYQPFTPMFPISPRLVTREDRKKMKKQEKKMGLSPRTELVADDLWDSGY</sequence>
<evidence type="ECO:0000256" key="1">
    <source>
        <dbReference type="SAM" id="MobiDB-lite"/>
    </source>
</evidence>
<evidence type="ECO:0000313" key="3">
    <source>
        <dbReference type="EMBL" id="PSS15022.1"/>
    </source>
</evidence>
<dbReference type="GeneID" id="36573924"/>
<feature type="compositionally biased region" description="Pro residues" evidence="1">
    <location>
        <begin position="317"/>
        <end position="326"/>
    </location>
</feature>
<evidence type="ECO:0000313" key="4">
    <source>
        <dbReference type="Proteomes" id="UP000241818"/>
    </source>
</evidence>
<feature type="compositionally biased region" description="Acidic residues" evidence="1">
    <location>
        <begin position="528"/>
        <end position="537"/>
    </location>
</feature>
<dbReference type="RefSeq" id="XP_024719621.1">
    <property type="nucleotide sequence ID" value="XM_024865843.1"/>
</dbReference>
<feature type="compositionally biased region" description="Polar residues" evidence="1">
    <location>
        <begin position="447"/>
        <end position="461"/>
    </location>
</feature>
<dbReference type="AlphaFoldDB" id="A0A2T3AYC5"/>
<reference evidence="3 4" key="1">
    <citation type="journal article" date="2018" name="New Phytol.">
        <title>Comparative genomics and transcriptomics depict ericoid mycorrhizal fungi as versatile saprotrophs and plant mutualists.</title>
        <authorList>
            <person name="Martino E."/>
            <person name="Morin E."/>
            <person name="Grelet G.A."/>
            <person name="Kuo A."/>
            <person name="Kohler A."/>
            <person name="Daghino S."/>
            <person name="Barry K.W."/>
            <person name="Cichocki N."/>
            <person name="Clum A."/>
            <person name="Dockter R.B."/>
            <person name="Hainaut M."/>
            <person name="Kuo R.C."/>
            <person name="LaButti K."/>
            <person name="Lindahl B.D."/>
            <person name="Lindquist E.A."/>
            <person name="Lipzen A."/>
            <person name="Khouja H.R."/>
            <person name="Magnuson J."/>
            <person name="Murat C."/>
            <person name="Ohm R.A."/>
            <person name="Singer S.W."/>
            <person name="Spatafora J.W."/>
            <person name="Wang M."/>
            <person name="Veneault-Fourrey C."/>
            <person name="Henrissat B."/>
            <person name="Grigoriev I.V."/>
            <person name="Martin F.M."/>
            <person name="Perotto S."/>
        </authorList>
    </citation>
    <scope>NUCLEOTIDE SEQUENCE [LARGE SCALE GENOMIC DNA]</scope>
    <source>
        <strain evidence="3 4">ATCC 22711</strain>
    </source>
</reference>
<accession>A0A2T3AYC5</accession>
<dbReference type="OrthoDB" id="4524805at2759"/>
<keyword evidence="2" id="KW-0472">Membrane</keyword>
<feature type="compositionally biased region" description="Low complexity" evidence="1">
    <location>
        <begin position="263"/>
        <end position="280"/>
    </location>
</feature>
<feature type="compositionally biased region" description="Polar residues" evidence="1">
    <location>
        <begin position="335"/>
        <end position="350"/>
    </location>
</feature>
<feature type="compositionally biased region" description="Polar residues" evidence="1">
    <location>
        <begin position="119"/>
        <end position="149"/>
    </location>
</feature>
<dbReference type="EMBL" id="KZ679013">
    <property type="protein sequence ID" value="PSS15022.1"/>
    <property type="molecule type" value="Genomic_DNA"/>
</dbReference>
<dbReference type="STRING" id="857342.A0A2T3AYC5"/>
<feature type="compositionally biased region" description="Low complexity" evidence="1">
    <location>
        <begin position="414"/>
        <end position="430"/>
    </location>
</feature>
<organism evidence="3 4">
    <name type="scientific">Amorphotheca resinae ATCC 22711</name>
    <dbReference type="NCBI Taxonomy" id="857342"/>
    <lineage>
        <taxon>Eukaryota</taxon>
        <taxon>Fungi</taxon>
        <taxon>Dikarya</taxon>
        <taxon>Ascomycota</taxon>
        <taxon>Pezizomycotina</taxon>
        <taxon>Leotiomycetes</taxon>
        <taxon>Helotiales</taxon>
        <taxon>Amorphothecaceae</taxon>
        <taxon>Amorphotheca</taxon>
    </lineage>
</organism>
<proteinExistence type="predicted"/>